<organism evidence="3 4">
    <name type="scientific">Amycolatopsis rhabdoformis</name>
    <dbReference type="NCBI Taxonomy" id="1448059"/>
    <lineage>
        <taxon>Bacteria</taxon>
        <taxon>Bacillati</taxon>
        <taxon>Actinomycetota</taxon>
        <taxon>Actinomycetes</taxon>
        <taxon>Pseudonocardiales</taxon>
        <taxon>Pseudonocardiaceae</taxon>
        <taxon>Amycolatopsis</taxon>
    </lineage>
</organism>
<accession>A0ABZ1IBS6</accession>
<dbReference type="Proteomes" id="UP001330812">
    <property type="component" value="Chromosome"/>
</dbReference>
<feature type="region of interest" description="Disordered" evidence="1">
    <location>
        <begin position="48"/>
        <end position="173"/>
    </location>
</feature>
<evidence type="ECO:0000313" key="4">
    <source>
        <dbReference type="Proteomes" id="UP001330812"/>
    </source>
</evidence>
<proteinExistence type="predicted"/>
<gene>
    <name evidence="3" type="ORF">VSH64_07090</name>
</gene>
<dbReference type="EMBL" id="CP142149">
    <property type="protein sequence ID" value="WSE31872.1"/>
    <property type="molecule type" value="Genomic_DNA"/>
</dbReference>
<keyword evidence="2" id="KW-0812">Transmembrane</keyword>
<dbReference type="PROSITE" id="PS51318">
    <property type="entry name" value="TAT"/>
    <property type="match status" value="1"/>
</dbReference>
<sequence>MTNSAHTNPADTSVERPRTTRRRRRVIAAAAATAAAAGIATAAVWGGVAAGAPDPAPKTAAFVSTEDNPHPEDRTTTTAPRATGDRHGGPGTEPGDDRDARTPTPDARGFHPATPAPPTSTTYPARPRHHLEPGDDHGHHPEPGDDHGGRHGDDTRGGDDHGGDNGHGGPGRH</sequence>
<feature type="compositionally biased region" description="Polar residues" evidence="1">
    <location>
        <begin position="1"/>
        <end position="11"/>
    </location>
</feature>
<dbReference type="RefSeq" id="WP_326834680.1">
    <property type="nucleotide sequence ID" value="NZ_CP142149.1"/>
</dbReference>
<dbReference type="InterPro" id="IPR006311">
    <property type="entry name" value="TAT_signal"/>
</dbReference>
<evidence type="ECO:0000256" key="1">
    <source>
        <dbReference type="SAM" id="MobiDB-lite"/>
    </source>
</evidence>
<reference evidence="3 4" key="1">
    <citation type="journal article" date="2015" name="Int. J. Syst. Evol. Microbiol.">
        <title>Amycolatopsis rhabdoformis sp. nov., an actinomycete isolated from a tropical forest soil.</title>
        <authorList>
            <person name="Souza W.R."/>
            <person name="Silva R.E."/>
            <person name="Goodfellow M."/>
            <person name="Busarakam K."/>
            <person name="Figueiro F.S."/>
            <person name="Ferreira D."/>
            <person name="Rodrigues-Filho E."/>
            <person name="Moraes L.A.B."/>
            <person name="Zucchi T.D."/>
        </authorList>
    </citation>
    <scope>NUCLEOTIDE SEQUENCE [LARGE SCALE GENOMIC DNA]</scope>
    <source>
        <strain evidence="3 4">NCIMB 14900</strain>
    </source>
</reference>
<keyword evidence="2" id="KW-1133">Transmembrane helix</keyword>
<name>A0ABZ1IBS6_9PSEU</name>
<feature type="compositionally biased region" description="Basic and acidic residues" evidence="1">
    <location>
        <begin position="130"/>
        <end position="164"/>
    </location>
</feature>
<feature type="transmembrane region" description="Helical" evidence="2">
    <location>
        <begin position="26"/>
        <end position="48"/>
    </location>
</feature>
<protein>
    <submittedName>
        <fullName evidence="3">Uncharacterized protein</fullName>
    </submittedName>
</protein>
<keyword evidence="2" id="KW-0472">Membrane</keyword>
<evidence type="ECO:0000256" key="2">
    <source>
        <dbReference type="SAM" id="Phobius"/>
    </source>
</evidence>
<evidence type="ECO:0000313" key="3">
    <source>
        <dbReference type="EMBL" id="WSE31872.1"/>
    </source>
</evidence>
<keyword evidence="4" id="KW-1185">Reference proteome</keyword>
<feature type="region of interest" description="Disordered" evidence="1">
    <location>
        <begin position="1"/>
        <end position="23"/>
    </location>
</feature>